<proteinExistence type="predicted"/>
<accession>A0ABM9EJA5</accession>
<protein>
    <submittedName>
        <fullName evidence="1">Uncharacterized protein</fullName>
    </submittedName>
</protein>
<keyword evidence="2" id="KW-1185">Reference proteome</keyword>
<organism evidence="1 2">
    <name type="scientific">Mesorhizobium escarrei</name>
    <dbReference type="NCBI Taxonomy" id="666018"/>
    <lineage>
        <taxon>Bacteria</taxon>
        <taxon>Pseudomonadati</taxon>
        <taxon>Pseudomonadota</taxon>
        <taxon>Alphaproteobacteria</taxon>
        <taxon>Hyphomicrobiales</taxon>
        <taxon>Phyllobacteriaceae</taxon>
        <taxon>Mesorhizobium</taxon>
    </lineage>
</organism>
<evidence type="ECO:0000313" key="1">
    <source>
        <dbReference type="EMBL" id="CAH2409471.1"/>
    </source>
</evidence>
<dbReference type="Proteomes" id="UP001153050">
    <property type="component" value="Unassembled WGS sequence"/>
</dbReference>
<name>A0ABM9EJA5_9HYPH</name>
<dbReference type="EMBL" id="CAKXZT010000188">
    <property type="protein sequence ID" value="CAH2409471.1"/>
    <property type="molecule type" value="Genomic_DNA"/>
</dbReference>
<evidence type="ECO:0000313" key="2">
    <source>
        <dbReference type="Proteomes" id="UP001153050"/>
    </source>
</evidence>
<reference evidence="1 2" key="1">
    <citation type="submission" date="2022-03" db="EMBL/GenBank/DDBJ databases">
        <authorList>
            <person name="Brunel B."/>
        </authorList>
    </citation>
    <scope>NUCLEOTIDE SEQUENCE [LARGE SCALE GENOMIC DNA]</scope>
    <source>
        <strain evidence="1">STM5069sample</strain>
    </source>
</reference>
<comment type="caution">
    <text evidence="1">The sequence shown here is derived from an EMBL/GenBank/DDBJ whole genome shotgun (WGS) entry which is preliminary data.</text>
</comment>
<dbReference type="RefSeq" id="WP_254022530.1">
    <property type="nucleotide sequence ID" value="NZ_CAKXZT010000188.1"/>
</dbReference>
<gene>
    <name evidence="1" type="ORF">MES5069_880004</name>
</gene>
<sequence length="163" mass="17566">MGEEKTTAERDIVFISKATPGDDEFALWLTSNWLRIAEAPDAIRFFEASGAAGRDAVQSVCDAAAFPVSLHGAGFFSFASLEDINDTFAGTGKFFSKHAIPLMEFVESGSAVLGVAKQDASNTVIAMFRNSPRCGRVFATLGWFIRTCQTIPMTTPAAPRRCS</sequence>